<sequence>MWWHRILRSCGRLRRGCGVSRRVVTDDVATVVREDRQARRLPRAEWDGGIASQIGLARRESPNRGGRHLGFARAVVHEMPHTLALLRSGRLNEWRATLLVRETACLSAHDRGIVDRRLCSDPDILDGVGDPGWSRRRRPWRRIRWRI</sequence>
<dbReference type="STRING" id="632772.ROP_19140"/>
<dbReference type="EMBL" id="AP011115">
    <property type="protein sequence ID" value="BAH50161.1"/>
    <property type="molecule type" value="Genomic_DNA"/>
</dbReference>
<organism evidence="1 2">
    <name type="scientific">Rhodococcus opacus (strain B4)</name>
    <dbReference type="NCBI Taxonomy" id="632772"/>
    <lineage>
        <taxon>Bacteria</taxon>
        <taxon>Bacillati</taxon>
        <taxon>Actinomycetota</taxon>
        <taxon>Actinomycetes</taxon>
        <taxon>Mycobacteriales</taxon>
        <taxon>Nocardiaceae</taxon>
        <taxon>Rhodococcus</taxon>
    </lineage>
</organism>
<accession>C1B0G1</accession>
<name>C1B0G1_RHOOB</name>
<proteinExistence type="predicted"/>
<dbReference type="HOGENOM" id="CLU_1766562_0_0_11"/>
<dbReference type="KEGG" id="rop:ROP_19140"/>
<evidence type="ECO:0000313" key="2">
    <source>
        <dbReference type="Proteomes" id="UP000002212"/>
    </source>
</evidence>
<gene>
    <name evidence="1" type="ordered locus">ROP_19140</name>
</gene>
<dbReference type="AlphaFoldDB" id="C1B0G1"/>
<dbReference type="PATRIC" id="fig|632772.20.peg.2007"/>
<protein>
    <submittedName>
        <fullName evidence="1">Uncharacterized protein</fullName>
    </submittedName>
</protein>
<evidence type="ECO:0000313" key="1">
    <source>
        <dbReference type="EMBL" id="BAH50161.1"/>
    </source>
</evidence>
<dbReference type="Proteomes" id="UP000002212">
    <property type="component" value="Chromosome"/>
</dbReference>
<reference evidence="1 2" key="1">
    <citation type="submission" date="2009-03" db="EMBL/GenBank/DDBJ databases">
        <title>Comparison of the complete genome sequences of Rhodococcus erythropolis PR4 and Rhodococcus opacus B4.</title>
        <authorList>
            <person name="Takarada H."/>
            <person name="Sekine M."/>
            <person name="Hosoyama A."/>
            <person name="Yamada R."/>
            <person name="Fujisawa T."/>
            <person name="Omata S."/>
            <person name="Shimizu A."/>
            <person name="Tsukatani N."/>
            <person name="Tanikawa S."/>
            <person name="Fujita N."/>
            <person name="Harayama S."/>
        </authorList>
    </citation>
    <scope>NUCLEOTIDE SEQUENCE [LARGE SCALE GENOMIC DNA]</scope>
    <source>
        <strain evidence="1 2">B4</strain>
    </source>
</reference>